<dbReference type="Proteomes" id="UP000554482">
    <property type="component" value="Unassembled WGS sequence"/>
</dbReference>
<feature type="region of interest" description="Disordered" evidence="9">
    <location>
        <begin position="168"/>
        <end position="194"/>
    </location>
</feature>
<evidence type="ECO:0000313" key="12">
    <source>
        <dbReference type="Proteomes" id="UP000554482"/>
    </source>
</evidence>
<feature type="compositionally biased region" description="Polar residues" evidence="9">
    <location>
        <begin position="168"/>
        <end position="178"/>
    </location>
</feature>
<feature type="region of interest" description="Disordered" evidence="9">
    <location>
        <begin position="88"/>
        <end position="120"/>
    </location>
</feature>
<keyword evidence="4 10" id="KW-0812">Transmembrane</keyword>
<feature type="transmembrane region" description="Helical" evidence="10">
    <location>
        <begin position="309"/>
        <end position="332"/>
    </location>
</feature>
<dbReference type="PANTHER" id="PTHR28259:SF1">
    <property type="entry name" value="FLUORIDE EXPORT PROTEIN 1-RELATED"/>
    <property type="match status" value="1"/>
</dbReference>
<comment type="caution">
    <text evidence="11">The sequence shown here is derived from an EMBL/GenBank/DDBJ whole genome shotgun (WGS) entry which is preliminary data.</text>
</comment>
<protein>
    <submittedName>
        <fullName evidence="11">Membrane protein</fullName>
    </submittedName>
</protein>
<feature type="transmembrane region" description="Helical" evidence="10">
    <location>
        <begin position="278"/>
        <end position="297"/>
    </location>
</feature>
<keyword evidence="3" id="KW-1003">Cell membrane</keyword>
<comment type="function">
    <text evidence="1">Fluoride channel required for the rapid expulsion of cytoplasmic fluoride.</text>
</comment>
<feature type="transmembrane region" description="Helical" evidence="10">
    <location>
        <begin position="403"/>
        <end position="424"/>
    </location>
</feature>
<evidence type="ECO:0000256" key="6">
    <source>
        <dbReference type="ARBA" id="ARBA00023136"/>
    </source>
</evidence>
<evidence type="ECO:0000256" key="2">
    <source>
        <dbReference type="ARBA" id="ARBA00004651"/>
    </source>
</evidence>
<keyword evidence="5 10" id="KW-1133">Transmembrane helix</keyword>
<evidence type="ECO:0000256" key="1">
    <source>
        <dbReference type="ARBA" id="ARBA00002598"/>
    </source>
</evidence>
<dbReference type="Pfam" id="PF02537">
    <property type="entry name" value="CRCB"/>
    <property type="match status" value="2"/>
</dbReference>
<evidence type="ECO:0000256" key="3">
    <source>
        <dbReference type="ARBA" id="ARBA00022475"/>
    </source>
</evidence>
<evidence type="ECO:0000313" key="11">
    <source>
        <dbReference type="EMBL" id="KAF5198026.1"/>
    </source>
</evidence>
<dbReference type="PANTHER" id="PTHR28259">
    <property type="entry name" value="FLUORIDE EXPORT PROTEIN 1-RELATED"/>
    <property type="match status" value="1"/>
</dbReference>
<comment type="similarity">
    <text evidence="7">Belongs to the fluoride channel Fluc/FEX (TC 1.A.43) family.</text>
</comment>
<dbReference type="GO" id="GO:1903425">
    <property type="term" value="F:fluoride transmembrane transporter activity"/>
    <property type="evidence" value="ECO:0007669"/>
    <property type="project" value="TreeGrafter"/>
</dbReference>
<dbReference type="EMBL" id="JABWDY010013847">
    <property type="protein sequence ID" value="KAF5198026.1"/>
    <property type="molecule type" value="Genomic_DNA"/>
</dbReference>
<dbReference type="InterPro" id="IPR003691">
    <property type="entry name" value="FluC"/>
</dbReference>
<evidence type="ECO:0000256" key="7">
    <source>
        <dbReference type="ARBA" id="ARBA00035120"/>
    </source>
</evidence>
<proteinExistence type="inferred from homology"/>
<dbReference type="AlphaFoldDB" id="A0A7J6WKZ0"/>
<feature type="transmembrane region" description="Helical" evidence="10">
    <location>
        <begin position="245"/>
        <end position="266"/>
    </location>
</feature>
<keyword evidence="12" id="KW-1185">Reference proteome</keyword>
<feature type="transmembrane region" description="Helical" evidence="10">
    <location>
        <begin position="504"/>
        <end position="525"/>
    </location>
</feature>
<feature type="region of interest" description="Disordered" evidence="9">
    <location>
        <begin position="1"/>
        <end position="23"/>
    </location>
</feature>
<feature type="transmembrane region" description="Helical" evidence="10">
    <location>
        <begin position="365"/>
        <end position="383"/>
    </location>
</feature>
<feature type="transmembrane region" description="Helical" evidence="10">
    <location>
        <begin position="436"/>
        <end position="458"/>
    </location>
</feature>
<feature type="compositionally biased region" description="Polar residues" evidence="9">
    <location>
        <begin position="106"/>
        <end position="120"/>
    </location>
</feature>
<name>A0A7J6WKZ0_THATH</name>
<dbReference type="GO" id="GO:0005886">
    <property type="term" value="C:plasma membrane"/>
    <property type="evidence" value="ECO:0007669"/>
    <property type="project" value="UniProtKB-SubCell"/>
</dbReference>
<evidence type="ECO:0000256" key="10">
    <source>
        <dbReference type="SAM" id="Phobius"/>
    </source>
</evidence>
<evidence type="ECO:0000256" key="9">
    <source>
        <dbReference type="SAM" id="MobiDB-lite"/>
    </source>
</evidence>
<sequence length="533" mass="58587">MESGEKHDDFNNQFGRDSSRNNNLVFPQDVYERSASQLSVNRNNNNNNHTIDIGIQRLSSDRISSVGGSSRRRHSITFPLRVAPEFSDDEIESEVVSQAGDIGDRQLNSNRYSESGSPQSSIENFMSVGDGVAPINEIPSIQTFGSWSRGTNALSKTPALPPLQTEIVSSIPEHTTSNTRDKDPSRSPHTSIQNVKERKKELPCIVEYISCLLHLAVFGILGVFTRYLLQKLFGPQLAGVTSDETLLYLDLPSNMVGSFLMGWLGVVFKGDISRVSDLLAIGLTTGYLGSLTTFSGWNQKMLDLSVRGQWVHAALGIILGLGLAAGSIRLGILTAKGFRWLLNRSASSSDGDSTSSRSNFRINSLRRHMVVLVLLLLILSLLWVRSGNLLRKWFKSGNTNGQLWLACLVGPPGVWARWFLARLNGRGLGRYGSLKWIPFGTLIANVSAACVMASLATMKKTVNTENFETIATGIQFGFLGCLSTVSTFIAEFHAMLESKHPWRAFVYAAITLLPSFSLGTLIYSVPVWTKGYQ</sequence>
<feature type="transmembrane region" description="Helical" evidence="10">
    <location>
        <begin position="470"/>
        <end position="492"/>
    </location>
</feature>
<dbReference type="OrthoDB" id="409792at2759"/>
<comment type="subcellular location">
    <subcellularLocation>
        <location evidence="2">Cell membrane</location>
        <topology evidence="2">Multi-pass membrane protein</topology>
    </subcellularLocation>
</comment>
<feature type="compositionally biased region" description="Polar residues" evidence="9">
    <location>
        <begin position="11"/>
        <end position="23"/>
    </location>
</feature>
<organism evidence="11 12">
    <name type="scientific">Thalictrum thalictroides</name>
    <name type="common">Rue-anemone</name>
    <name type="synonym">Anemone thalictroides</name>
    <dbReference type="NCBI Taxonomy" id="46969"/>
    <lineage>
        <taxon>Eukaryota</taxon>
        <taxon>Viridiplantae</taxon>
        <taxon>Streptophyta</taxon>
        <taxon>Embryophyta</taxon>
        <taxon>Tracheophyta</taxon>
        <taxon>Spermatophyta</taxon>
        <taxon>Magnoliopsida</taxon>
        <taxon>Ranunculales</taxon>
        <taxon>Ranunculaceae</taxon>
        <taxon>Thalictroideae</taxon>
        <taxon>Thalictrum</taxon>
    </lineage>
</organism>
<reference evidence="11 12" key="1">
    <citation type="submission" date="2020-06" db="EMBL/GenBank/DDBJ databases">
        <title>Transcriptomic and genomic resources for Thalictrum thalictroides and T. hernandezii: Facilitating candidate gene discovery in an emerging model plant lineage.</title>
        <authorList>
            <person name="Arias T."/>
            <person name="Riano-Pachon D.M."/>
            <person name="Di Stilio V.S."/>
        </authorList>
    </citation>
    <scope>NUCLEOTIDE SEQUENCE [LARGE SCALE GENOMIC DNA]</scope>
    <source>
        <strain evidence="12">cv. WT478/WT964</strain>
        <tissue evidence="11">Leaves</tissue>
    </source>
</reference>
<feature type="transmembrane region" description="Helical" evidence="10">
    <location>
        <begin position="205"/>
        <end position="225"/>
    </location>
</feature>
<accession>A0A7J6WKZ0</accession>
<evidence type="ECO:0000256" key="8">
    <source>
        <dbReference type="ARBA" id="ARBA00035585"/>
    </source>
</evidence>
<evidence type="ECO:0000256" key="4">
    <source>
        <dbReference type="ARBA" id="ARBA00022692"/>
    </source>
</evidence>
<feature type="compositionally biased region" description="Basic and acidic residues" evidence="9">
    <location>
        <begin position="1"/>
        <end position="10"/>
    </location>
</feature>
<evidence type="ECO:0000256" key="5">
    <source>
        <dbReference type="ARBA" id="ARBA00022989"/>
    </source>
</evidence>
<keyword evidence="6 10" id="KW-0472">Membrane</keyword>
<comment type="catalytic activity">
    <reaction evidence="8">
        <text>fluoride(in) = fluoride(out)</text>
        <dbReference type="Rhea" id="RHEA:76159"/>
        <dbReference type="ChEBI" id="CHEBI:17051"/>
    </reaction>
    <physiologicalReaction direction="left-to-right" evidence="8">
        <dbReference type="Rhea" id="RHEA:76160"/>
    </physiologicalReaction>
</comment>
<gene>
    <name evidence="11" type="ORF">FRX31_012387</name>
</gene>